<keyword evidence="1" id="KW-0812">Transmembrane</keyword>
<accession>A0AAD5XFL7</accession>
<organism evidence="2 3">
    <name type="scientific">Physocladia obscura</name>
    <dbReference type="NCBI Taxonomy" id="109957"/>
    <lineage>
        <taxon>Eukaryota</taxon>
        <taxon>Fungi</taxon>
        <taxon>Fungi incertae sedis</taxon>
        <taxon>Chytridiomycota</taxon>
        <taxon>Chytridiomycota incertae sedis</taxon>
        <taxon>Chytridiomycetes</taxon>
        <taxon>Chytridiales</taxon>
        <taxon>Chytriomycetaceae</taxon>
        <taxon>Physocladia</taxon>
    </lineage>
</organism>
<dbReference type="EMBL" id="JADGJH010001496">
    <property type="protein sequence ID" value="KAJ3112869.1"/>
    <property type="molecule type" value="Genomic_DNA"/>
</dbReference>
<sequence>MPIMLILALTTNLISEFYPLSQLATSIYYVDVAVYALTLIGIDLTLVLSFVKYLRGTVIDGDHTRKELALISQYGIGASMAMIVSYANFYAAI</sequence>
<keyword evidence="1" id="KW-1133">Transmembrane helix</keyword>
<dbReference type="AlphaFoldDB" id="A0AAD5XFL7"/>
<keyword evidence="3" id="KW-1185">Reference proteome</keyword>
<name>A0AAD5XFL7_9FUNG</name>
<evidence type="ECO:0000256" key="1">
    <source>
        <dbReference type="SAM" id="Phobius"/>
    </source>
</evidence>
<keyword evidence="1" id="KW-0472">Membrane</keyword>
<proteinExistence type="predicted"/>
<evidence type="ECO:0000313" key="2">
    <source>
        <dbReference type="EMBL" id="KAJ3112869.1"/>
    </source>
</evidence>
<feature type="transmembrane region" description="Helical" evidence="1">
    <location>
        <begin position="33"/>
        <end position="54"/>
    </location>
</feature>
<comment type="caution">
    <text evidence="2">The sequence shown here is derived from an EMBL/GenBank/DDBJ whole genome shotgun (WGS) entry which is preliminary data.</text>
</comment>
<gene>
    <name evidence="2" type="ORF">HK100_002166</name>
</gene>
<reference evidence="2" key="1">
    <citation type="submission" date="2020-05" db="EMBL/GenBank/DDBJ databases">
        <title>Phylogenomic resolution of chytrid fungi.</title>
        <authorList>
            <person name="Stajich J.E."/>
            <person name="Amses K."/>
            <person name="Simmons R."/>
            <person name="Seto K."/>
            <person name="Myers J."/>
            <person name="Bonds A."/>
            <person name="Quandt C.A."/>
            <person name="Barry K."/>
            <person name="Liu P."/>
            <person name="Grigoriev I."/>
            <person name="Longcore J.E."/>
            <person name="James T.Y."/>
        </authorList>
    </citation>
    <scope>NUCLEOTIDE SEQUENCE</scope>
    <source>
        <strain evidence="2">JEL0513</strain>
    </source>
</reference>
<feature type="non-terminal residue" evidence="2">
    <location>
        <position position="93"/>
    </location>
</feature>
<dbReference type="Proteomes" id="UP001211907">
    <property type="component" value="Unassembled WGS sequence"/>
</dbReference>
<evidence type="ECO:0000313" key="3">
    <source>
        <dbReference type="Proteomes" id="UP001211907"/>
    </source>
</evidence>
<feature type="transmembrane region" description="Helical" evidence="1">
    <location>
        <begin position="74"/>
        <end position="92"/>
    </location>
</feature>
<protein>
    <submittedName>
        <fullName evidence="2">Uncharacterized protein</fullName>
    </submittedName>
</protein>